<dbReference type="Gene3D" id="1.10.260.40">
    <property type="entry name" value="lambda repressor-like DNA-binding domains"/>
    <property type="match status" value="1"/>
</dbReference>
<feature type="domain" description="OAR" evidence="2">
    <location>
        <begin position="190"/>
        <end position="203"/>
    </location>
</feature>
<sequence>MAERDQLLRALKQVLKLRGMRYADLARGLGVSEPTVKRMLSTGRIDLARLERICGLLDIDLFELVRLARGARAGRVHLEPAQEEALAADPRLLLVFHLLGNDWKVPAIRREFGLDVPEVTLLLARLDRLRLVELLPRDRVRLRVARDFEWREDGPVRRRYAQVATGEFLRDAFGGRDALLVMEVRELGDSSIAVLRRKLEHLAAEFREMAAIDATLPPARRRSAGMLLALRPWVFSLLDSLRGAQPGRAGGDESDGGPGRAPRRRKSASD</sequence>
<evidence type="ECO:0000256" key="1">
    <source>
        <dbReference type="SAM" id="MobiDB-lite"/>
    </source>
</evidence>
<protein>
    <submittedName>
        <fullName evidence="4">Helix-turn-helix domain-containing protein</fullName>
    </submittedName>
</protein>
<dbReference type="InterPro" id="IPR003654">
    <property type="entry name" value="OAR_dom"/>
</dbReference>
<dbReference type="CDD" id="cd00093">
    <property type="entry name" value="HTH_XRE"/>
    <property type="match status" value="1"/>
</dbReference>
<dbReference type="SMART" id="SM00530">
    <property type="entry name" value="HTH_XRE"/>
    <property type="match status" value="1"/>
</dbReference>
<proteinExistence type="predicted"/>
<dbReference type="RefSeq" id="WP_386744734.1">
    <property type="nucleotide sequence ID" value="NZ_JBHRYA010000009.1"/>
</dbReference>
<evidence type="ECO:0000259" key="2">
    <source>
        <dbReference type="PROSITE" id="PS50803"/>
    </source>
</evidence>
<evidence type="ECO:0000313" key="5">
    <source>
        <dbReference type="Proteomes" id="UP001595705"/>
    </source>
</evidence>
<feature type="compositionally biased region" description="Basic residues" evidence="1">
    <location>
        <begin position="261"/>
        <end position="270"/>
    </location>
</feature>
<dbReference type="Proteomes" id="UP001595705">
    <property type="component" value="Unassembled WGS sequence"/>
</dbReference>
<comment type="caution">
    <text evidence="4">The sequence shown here is derived from an EMBL/GenBank/DDBJ whole genome shotgun (WGS) entry which is preliminary data.</text>
</comment>
<dbReference type="InterPro" id="IPR001387">
    <property type="entry name" value="Cro/C1-type_HTH"/>
</dbReference>
<dbReference type="Pfam" id="PF13443">
    <property type="entry name" value="HTH_26"/>
    <property type="match status" value="1"/>
</dbReference>
<reference evidence="5" key="1">
    <citation type="journal article" date="2019" name="Int. J. Syst. Evol. Microbiol.">
        <title>The Global Catalogue of Microorganisms (GCM) 10K type strain sequencing project: providing services to taxonomists for standard genome sequencing and annotation.</title>
        <authorList>
            <consortium name="The Broad Institute Genomics Platform"/>
            <consortium name="The Broad Institute Genome Sequencing Center for Infectious Disease"/>
            <person name="Wu L."/>
            <person name="Ma J."/>
        </authorList>
    </citation>
    <scope>NUCLEOTIDE SEQUENCE [LARGE SCALE GENOMIC DNA]</scope>
    <source>
        <strain evidence="5">KCTC 42441</strain>
    </source>
</reference>
<evidence type="ECO:0000313" key="4">
    <source>
        <dbReference type="EMBL" id="MFC3717052.1"/>
    </source>
</evidence>
<evidence type="ECO:0000259" key="3">
    <source>
        <dbReference type="PROSITE" id="PS50943"/>
    </source>
</evidence>
<dbReference type="EMBL" id="JBHRYA010000009">
    <property type="protein sequence ID" value="MFC3717052.1"/>
    <property type="molecule type" value="Genomic_DNA"/>
</dbReference>
<feature type="region of interest" description="Disordered" evidence="1">
    <location>
        <begin position="245"/>
        <end position="270"/>
    </location>
</feature>
<feature type="domain" description="HTH cro/C1-type" evidence="3">
    <location>
        <begin position="11"/>
        <end position="64"/>
    </location>
</feature>
<dbReference type="PROSITE" id="PS50803">
    <property type="entry name" value="OAR"/>
    <property type="match status" value="1"/>
</dbReference>
<dbReference type="SUPFAM" id="SSF47413">
    <property type="entry name" value="lambda repressor-like DNA-binding domains"/>
    <property type="match status" value="1"/>
</dbReference>
<accession>A0ABV7XPX8</accession>
<dbReference type="PROSITE" id="PS50943">
    <property type="entry name" value="HTH_CROC1"/>
    <property type="match status" value="1"/>
</dbReference>
<organism evidence="4 5">
    <name type="scientific">Luteimonas soli</name>
    <dbReference type="NCBI Taxonomy" id="1648966"/>
    <lineage>
        <taxon>Bacteria</taxon>
        <taxon>Pseudomonadati</taxon>
        <taxon>Pseudomonadota</taxon>
        <taxon>Gammaproteobacteria</taxon>
        <taxon>Lysobacterales</taxon>
        <taxon>Lysobacteraceae</taxon>
        <taxon>Luteimonas</taxon>
    </lineage>
</organism>
<dbReference type="InterPro" id="IPR010982">
    <property type="entry name" value="Lambda_DNA-bd_dom_sf"/>
</dbReference>
<keyword evidence="5" id="KW-1185">Reference proteome</keyword>
<gene>
    <name evidence="4" type="ORF">ACFONC_12890</name>
</gene>
<name>A0ABV7XPX8_9GAMM</name>